<dbReference type="Gene3D" id="3.40.50.1820">
    <property type="entry name" value="alpha/beta hydrolase"/>
    <property type="match status" value="1"/>
</dbReference>
<protein>
    <recommendedName>
        <fullName evidence="3">Serine aminopeptidase S33 domain-containing protein</fullName>
    </recommendedName>
</protein>
<dbReference type="Proteomes" id="UP000265618">
    <property type="component" value="Unassembled WGS sequence"/>
</dbReference>
<reference evidence="1 2" key="1">
    <citation type="journal article" date="2018" name="PLoS ONE">
        <title>The draft genome of Kipferlia bialata reveals reductive genome evolution in fornicate parasites.</title>
        <authorList>
            <person name="Tanifuji G."/>
            <person name="Takabayashi S."/>
            <person name="Kume K."/>
            <person name="Takagi M."/>
            <person name="Nakayama T."/>
            <person name="Kamikawa R."/>
            <person name="Inagaki Y."/>
            <person name="Hashimoto T."/>
        </authorList>
    </citation>
    <scope>NUCLEOTIDE SEQUENCE [LARGE SCALE GENOMIC DNA]</scope>
    <source>
        <strain evidence="1">NY0173</strain>
    </source>
</reference>
<keyword evidence="2" id="KW-1185">Reference proteome</keyword>
<dbReference type="InterPro" id="IPR029058">
    <property type="entry name" value="AB_hydrolase_fold"/>
</dbReference>
<accession>A0A9K3GK95</accession>
<proteinExistence type="predicted"/>
<dbReference type="EMBL" id="BDIP01002234">
    <property type="protein sequence ID" value="GIQ85963.1"/>
    <property type="molecule type" value="Genomic_DNA"/>
</dbReference>
<dbReference type="PANTHER" id="PTHR43265:SF1">
    <property type="entry name" value="ESTERASE ESTD"/>
    <property type="match status" value="1"/>
</dbReference>
<dbReference type="SUPFAM" id="SSF53474">
    <property type="entry name" value="alpha/beta-Hydrolases"/>
    <property type="match status" value="1"/>
</dbReference>
<evidence type="ECO:0008006" key="3">
    <source>
        <dbReference type="Google" id="ProtNLM"/>
    </source>
</evidence>
<comment type="caution">
    <text evidence="1">The sequence shown here is derived from an EMBL/GenBank/DDBJ whole genome shotgun (WGS) entry which is preliminary data.</text>
</comment>
<dbReference type="GO" id="GO:0052689">
    <property type="term" value="F:carboxylic ester hydrolase activity"/>
    <property type="evidence" value="ECO:0007669"/>
    <property type="project" value="TreeGrafter"/>
</dbReference>
<evidence type="ECO:0000313" key="2">
    <source>
        <dbReference type="Proteomes" id="UP000265618"/>
    </source>
</evidence>
<name>A0A9K3GK95_9EUKA</name>
<feature type="non-terminal residue" evidence="1">
    <location>
        <position position="281"/>
    </location>
</feature>
<gene>
    <name evidence="1" type="ORF">KIPB_007726</name>
</gene>
<dbReference type="AlphaFoldDB" id="A0A9K3GK95"/>
<evidence type="ECO:0000313" key="1">
    <source>
        <dbReference type="EMBL" id="GIQ85963.1"/>
    </source>
</evidence>
<dbReference type="InterPro" id="IPR053145">
    <property type="entry name" value="AB_hydrolase_Est10"/>
</dbReference>
<organism evidence="1 2">
    <name type="scientific">Kipferlia bialata</name>
    <dbReference type="NCBI Taxonomy" id="797122"/>
    <lineage>
        <taxon>Eukaryota</taxon>
        <taxon>Metamonada</taxon>
        <taxon>Carpediemonas-like organisms</taxon>
        <taxon>Kipferlia</taxon>
    </lineage>
</organism>
<dbReference type="PANTHER" id="PTHR43265">
    <property type="entry name" value="ESTERASE ESTD"/>
    <property type="match status" value="1"/>
</dbReference>
<sequence>ITFPTFDGIHLNANTTFPLECTAATPCPAIVFIAGSGPNNMDESVGVYEAARDISIAAADAGVAMLRYDKRSCDAANSNGRCQDLPIDKMWQIEFDDFVKDAEHAVTYMAADERVSSIYVTGHSQGCDIAPLVADHLSTGTSEAGHYTVNGVVLLMGGGISILDTMLRQYTEGAQEYTTNLYQYLATMTVYTVDQEVVDEYADVIEQSWALVDGWERVIPKLIDHDYPPNLLVSGCTATFWYQWMDATDPAKRTVTWTSLDSTGVPVLAVNSRTDYNLQPR</sequence>
<dbReference type="OrthoDB" id="10249433at2759"/>